<dbReference type="SUPFAM" id="SSF53067">
    <property type="entry name" value="Actin-like ATPase domain"/>
    <property type="match status" value="2"/>
</dbReference>
<feature type="site" description="Transition state stabilizer" evidence="7">
    <location>
        <position position="177"/>
    </location>
</feature>
<dbReference type="InterPro" id="IPR000890">
    <property type="entry name" value="Aliphatic_acid_kin_short-chain"/>
</dbReference>
<accession>A0A5B8J7L3</accession>
<evidence type="ECO:0000256" key="2">
    <source>
        <dbReference type="ARBA" id="ARBA00022679"/>
    </source>
</evidence>
<keyword evidence="3 7" id="KW-0479">Metal-binding</keyword>
<comment type="subcellular location">
    <subcellularLocation>
        <location evidence="7">Cytoplasm</location>
    </subcellularLocation>
</comment>
<dbReference type="GO" id="GO:0008776">
    <property type="term" value="F:acetate kinase activity"/>
    <property type="evidence" value="ECO:0007669"/>
    <property type="project" value="UniProtKB-UniRule"/>
</dbReference>
<comment type="cofactor">
    <cofactor evidence="7">
        <name>Mg(2+)</name>
        <dbReference type="ChEBI" id="CHEBI:18420"/>
    </cofactor>
    <cofactor evidence="7">
        <name>Mn(2+)</name>
        <dbReference type="ChEBI" id="CHEBI:29035"/>
    </cofactor>
    <text evidence="7">Mg(2+). Can also accept Mn(2+).</text>
</comment>
<dbReference type="HAMAP" id="MF_00020">
    <property type="entry name" value="Acetate_kinase"/>
    <property type="match status" value="1"/>
</dbReference>
<feature type="binding site" evidence="7">
    <location>
        <begin position="278"/>
        <end position="280"/>
    </location>
    <ligand>
        <name>ATP</name>
        <dbReference type="ChEBI" id="CHEBI:30616"/>
    </ligand>
</feature>
<name>A0A5B8J7L3_9MOLU</name>
<keyword evidence="10" id="KW-1185">Reference proteome</keyword>
<comment type="pathway">
    <text evidence="7">Metabolic intermediate biosynthesis; acetyl-CoA biosynthesis; acetyl-CoA from acetate: step 1/2.</text>
</comment>
<organism evidence="9 10">
    <name type="scientific">Mycoplasma anserisalpingitidis</name>
    <dbReference type="NCBI Taxonomy" id="519450"/>
    <lineage>
        <taxon>Bacteria</taxon>
        <taxon>Bacillati</taxon>
        <taxon>Mycoplasmatota</taxon>
        <taxon>Mollicutes</taxon>
        <taxon>Mycoplasmataceae</taxon>
        <taxon>Mycoplasma</taxon>
    </lineage>
</organism>
<dbReference type="RefSeq" id="WP_146368637.1">
    <property type="nucleotide sequence ID" value="NZ_CP042295.1"/>
</dbReference>
<dbReference type="AlphaFoldDB" id="A0A5B8J7L3"/>
<dbReference type="CDD" id="cd24010">
    <property type="entry name" value="ASKHA_NBD_AcK_PK"/>
    <property type="match status" value="1"/>
</dbReference>
<evidence type="ECO:0000256" key="6">
    <source>
        <dbReference type="ARBA" id="ARBA00022840"/>
    </source>
</evidence>
<dbReference type="PROSITE" id="PS01075">
    <property type="entry name" value="ACETATE_KINASE_1"/>
    <property type="match status" value="1"/>
</dbReference>
<evidence type="ECO:0000256" key="5">
    <source>
        <dbReference type="ARBA" id="ARBA00022777"/>
    </source>
</evidence>
<dbReference type="EC" id="2.7.2.1" evidence="7"/>
<keyword evidence="7" id="KW-0460">Magnesium</keyword>
<keyword evidence="4 7" id="KW-0547">Nucleotide-binding</keyword>
<comment type="subunit">
    <text evidence="7">Homodimer.</text>
</comment>
<comment type="function">
    <text evidence="7">Catalyzes the formation of acetyl phosphate from acetate and ATP. Can also catalyze the reverse reaction.</text>
</comment>
<evidence type="ECO:0000256" key="4">
    <source>
        <dbReference type="ARBA" id="ARBA00022741"/>
    </source>
</evidence>
<feature type="active site" description="Proton donor/acceptor" evidence="7">
    <location>
        <position position="145"/>
    </location>
</feature>
<dbReference type="InterPro" id="IPR043129">
    <property type="entry name" value="ATPase_NBD"/>
</dbReference>
<dbReference type="OrthoDB" id="9802453at2"/>
<evidence type="ECO:0000256" key="1">
    <source>
        <dbReference type="ARBA" id="ARBA00008748"/>
    </source>
</evidence>
<dbReference type="GO" id="GO:0005524">
    <property type="term" value="F:ATP binding"/>
    <property type="evidence" value="ECO:0007669"/>
    <property type="project" value="UniProtKB-KW"/>
</dbReference>
<keyword evidence="6 7" id="KW-0067">ATP-binding</keyword>
<dbReference type="InterPro" id="IPR004372">
    <property type="entry name" value="Ac/propionate_kinase"/>
</dbReference>
<dbReference type="PANTHER" id="PTHR21060">
    <property type="entry name" value="ACETATE KINASE"/>
    <property type="match status" value="1"/>
</dbReference>
<dbReference type="PANTHER" id="PTHR21060:SF15">
    <property type="entry name" value="ACETATE KINASE-RELATED"/>
    <property type="match status" value="1"/>
</dbReference>
<comment type="similarity">
    <text evidence="1 7 8">Belongs to the acetokinase family.</text>
</comment>
<dbReference type="GO" id="GO:0006085">
    <property type="term" value="P:acetyl-CoA biosynthetic process"/>
    <property type="evidence" value="ECO:0007669"/>
    <property type="project" value="UniProtKB-UniRule"/>
</dbReference>
<dbReference type="NCBIfam" id="NF005520">
    <property type="entry name" value="PRK07157.1"/>
    <property type="match status" value="1"/>
</dbReference>
<evidence type="ECO:0000256" key="7">
    <source>
        <dbReference type="HAMAP-Rule" id="MF_00020"/>
    </source>
</evidence>
<feature type="binding site" evidence="7">
    <location>
        <position position="15"/>
    </location>
    <ligand>
        <name>ATP</name>
        <dbReference type="ChEBI" id="CHEBI:30616"/>
    </ligand>
</feature>
<dbReference type="Pfam" id="PF00871">
    <property type="entry name" value="Acetate_kinase"/>
    <property type="match status" value="1"/>
</dbReference>
<feature type="binding site" evidence="7">
    <location>
        <begin position="203"/>
        <end position="207"/>
    </location>
    <ligand>
        <name>ATP</name>
        <dbReference type="ChEBI" id="CHEBI:30616"/>
    </ligand>
</feature>
<dbReference type="Gene3D" id="3.30.420.40">
    <property type="match status" value="2"/>
</dbReference>
<keyword evidence="2 7" id="KW-0808">Transferase</keyword>
<dbReference type="InterPro" id="IPR023865">
    <property type="entry name" value="Aliphatic_acid_kinase_CS"/>
</dbReference>
<dbReference type="KEGG" id="mans:FRW55_02805"/>
<dbReference type="EMBL" id="CP042295">
    <property type="protein sequence ID" value="QDY87072.1"/>
    <property type="molecule type" value="Genomic_DNA"/>
</dbReference>
<feature type="site" description="Transition state stabilizer" evidence="7">
    <location>
        <position position="236"/>
    </location>
</feature>
<feature type="binding site" evidence="7">
    <location>
        <position position="88"/>
    </location>
    <ligand>
        <name>substrate</name>
    </ligand>
</feature>
<keyword evidence="7" id="KW-0963">Cytoplasm</keyword>
<proteinExistence type="inferred from homology"/>
<evidence type="ECO:0000256" key="3">
    <source>
        <dbReference type="ARBA" id="ARBA00022723"/>
    </source>
</evidence>
<dbReference type="NCBIfam" id="TIGR00016">
    <property type="entry name" value="ackA"/>
    <property type="match status" value="1"/>
</dbReference>
<evidence type="ECO:0000256" key="8">
    <source>
        <dbReference type="RuleBase" id="RU003835"/>
    </source>
</evidence>
<feature type="binding site" evidence="7">
    <location>
        <position position="381"/>
    </location>
    <ligand>
        <name>Mg(2+)</name>
        <dbReference type="ChEBI" id="CHEBI:18420"/>
    </ligand>
</feature>
<feature type="binding site" evidence="7">
    <location>
        <begin position="327"/>
        <end position="331"/>
    </location>
    <ligand>
        <name>ATP</name>
        <dbReference type="ChEBI" id="CHEBI:30616"/>
    </ligand>
</feature>
<dbReference type="PRINTS" id="PR00471">
    <property type="entry name" value="ACETATEKNASE"/>
</dbReference>
<dbReference type="GO" id="GO:0000287">
    <property type="term" value="F:magnesium ion binding"/>
    <property type="evidence" value="ECO:0007669"/>
    <property type="project" value="UniProtKB-UniRule"/>
</dbReference>
<feature type="binding site" evidence="7">
    <location>
        <position position="8"/>
    </location>
    <ligand>
        <name>Mg(2+)</name>
        <dbReference type="ChEBI" id="CHEBI:18420"/>
    </ligand>
</feature>
<dbReference type="GO" id="GO:0005737">
    <property type="term" value="C:cytoplasm"/>
    <property type="evidence" value="ECO:0007669"/>
    <property type="project" value="UniProtKB-SubCell"/>
</dbReference>
<reference evidence="9 10" key="1">
    <citation type="journal article" date="2019" name="Microbiol. Resour. Announc.">
        <title>Complete Genome Sequences of Three Mycoplasma anserisalpingitis (Mycoplasma sp. 1220) Strains.</title>
        <authorList>
            <person name="Grozner D."/>
            <person name="Forro B."/>
            <person name="Kovacs A.B."/>
            <person name="Marton S."/>
            <person name="Banyai K."/>
            <person name="Kreizinger Z."/>
            <person name="Sulyok K.M."/>
            <person name="Gyuranecz M."/>
        </authorList>
    </citation>
    <scope>NUCLEOTIDE SEQUENCE [LARGE SCALE GENOMIC DNA]</scope>
    <source>
        <strain evidence="9 10">ATCC:BAA-2147</strain>
    </source>
</reference>
<sequence length="394" mass="43729">MSKILVINAGSSSIKLTLFNKENFEVVATGIAERIILPMGNITIKFNGKHEKELALPNHHVAAQHILEMLNELKIINDVKEIEYIGYRIVQGGPYFDKASKLTEKEIQLIDEVSIYAPLHNPGAIQAIRAFNEVIPHAKASANFDTAFHTTINKVNSTYPIPREISEKYGIKKYGAHGISHRYITDKLQEILGKKSVNFVNLHIGNGASLCAVKDSKSFDTSMGLTPLAGIMMGTRSGDIDPSIHEFLMKEMNVNISEFTNMLNKQSGLLGVSGVSSDMRDVRSAAENGNENAIFALELYVQKIVDYTSIYFNKIGPNVDALVFTAGVGENSPKFRQEVIDKINFRHIKLDSAKNNGNISEFELISTPDSEIPVYVIRTNEELVIARDAVKLYE</sequence>
<dbReference type="GO" id="GO:0006083">
    <property type="term" value="P:acetate metabolic process"/>
    <property type="evidence" value="ECO:0007669"/>
    <property type="project" value="TreeGrafter"/>
</dbReference>
<evidence type="ECO:0000313" key="10">
    <source>
        <dbReference type="Proteomes" id="UP000318927"/>
    </source>
</evidence>
<protein>
    <recommendedName>
        <fullName evidence="7">Acetate kinase</fullName>
        <ecNumber evidence="7">2.7.2.1</ecNumber>
    </recommendedName>
    <alternativeName>
        <fullName evidence="7">Acetokinase</fullName>
    </alternativeName>
</protein>
<keyword evidence="5 7" id="KW-0418">Kinase</keyword>
<gene>
    <name evidence="7" type="primary">ackA</name>
    <name evidence="9" type="ORF">FRW55_02805</name>
</gene>
<dbReference type="UniPathway" id="UPA00340">
    <property type="reaction ID" value="UER00458"/>
</dbReference>
<evidence type="ECO:0000313" key="9">
    <source>
        <dbReference type="EMBL" id="QDY87072.1"/>
    </source>
</evidence>
<comment type="catalytic activity">
    <reaction evidence="7">
        <text>acetate + ATP = acetyl phosphate + ADP</text>
        <dbReference type="Rhea" id="RHEA:11352"/>
        <dbReference type="ChEBI" id="CHEBI:22191"/>
        <dbReference type="ChEBI" id="CHEBI:30089"/>
        <dbReference type="ChEBI" id="CHEBI:30616"/>
        <dbReference type="ChEBI" id="CHEBI:456216"/>
        <dbReference type="EC" id="2.7.2.1"/>
    </reaction>
</comment>
<dbReference type="PIRSF" id="PIRSF000722">
    <property type="entry name" value="Acetate_prop_kin"/>
    <property type="match status" value="1"/>
</dbReference>
<dbReference type="Proteomes" id="UP000318927">
    <property type="component" value="Chromosome"/>
</dbReference>